<feature type="binding site" evidence="9">
    <location>
        <position position="124"/>
    </location>
    <ligand>
        <name>L-citrulline</name>
        <dbReference type="ChEBI" id="CHEBI:57743"/>
    </ligand>
</feature>
<sequence>MTMLINKIVLAYSGGLDTSVMISWLKENYHAEIIAVICDLGQEEDLQGIQQKALKSGASKAFLLDVQSEFITHYLFPMLKSSALYEDQYLLGTISRSLIAQKLVEIAKQENAEAIAHGATGKGNDQVRIEYAVKALAPELKIIAPWREWTIRSRQEAIAYAQNHGIEIPVTPKAPYSRDRNIWYVSHEGGVLEDPSSGYPDDLLLMTNSIEAAPEESEVITVDFANGIPVGINGENLSSIQLIQWLNKKAGAHGIGVVDMVENRLVGMKCRGVYEFPAGMLLHKAHKILESLCLDRATLHLKQSLQQSYANMIYEGRWFSLAKEALDAFVNKTQQNVTGQVKLKLYKGHALFKGVTSPHSLYHAGLATFEEDEIFNQADASGFINIYSLPAMLYGLTQNKQGIL</sequence>
<keyword evidence="8 9" id="KW-0067">ATP-binding</keyword>
<dbReference type="NCBIfam" id="TIGR00032">
    <property type="entry name" value="argG"/>
    <property type="match status" value="1"/>
</dbReference>
<feature type="domain" description="Arginosuccinate synthase-like N-terminal" evidence="10">
    <location>
        <begin position="7"/>
        <end position="167"/>
    </location>
</feature>
<evidence type="ECO:0000256" key="3">
    <source>
        <dbReference type="ARBA" id="ARBA00012286"/>
    </source>
</evidence>
<dbReference type="NCBIfam" id="NF001770">
    <property type="entry name" value="PRK00509.1"/>
    <property type="match status" value="1"/>
</dbReference>
<dbReference type="SUPFAM" id="SSF69864">
    <property type="entry name" value="Argininosuccinate synthetase, C-terminal domain"/>
    <property type="match status" value="1"/>
</dbReference>
<evidence type="ECO:0000256" key="1">
    <source>
        <dbReference type="ARBA" id="ARBA00004967"/>
    </source>
</evidence>
<evidence type="ECO:0000256" key="8">
    <source>
        <dbReference type="ARBA" id="ARBA00022840"/>
    </source>
</evidence>
<dbReference type="PANTHER" id="PTHR11587:SF2">
    <property type="entry name" value="ARGININOSUCCINATE SYNTHASE"/>
    <property type="match status" value="1"/>
</dbReference>
<comment type="caution">
    <text evidence="12">The sequence shown here is derived from an EMBL/GenBank/DDBJ whole genome shotgun (WGS) entry which is preliminary data.</text>
</comment>
<dbReference type="CDD" id="cd01999">
    <property type="entry name" value="ASS"/>
    <property type="match status" value="1"/>
</dbReference>
<dbReference type="SUPFAM" id="SSF52402">
    <property type="entry name" value="Adenine nucleotide alpha hydrolases-like"/>
    <property type="match status" value="1"/>
</dbReference>
<dbReference type="Pfam" id="PF00764">
    <property type="entry name" value="Arginosuc_synth"/>
    <property type="match status" value="1"/>
</dbReference>
<dbReference type="Gene3D" id="1.20.5.470">
    <property type="entry name" value="Single helix bin"/>
    <property type="match status" value="1"/>
</dbReference>
<evidence type="ECO:0000259" key="11">
    <source>
        <dbReference type="Pfam" id="PF20979"/>
    </source>
</evidence>
<dbReference type="InterPro" id="IPR048268">
    <property type="entry name" value="Arginosuc_syn_C"/>
</dbReference>
<feature type="binding site" evidence="9">
    <location>
        <position position="125"/>
    </location>
    <ligand>
        <name>L-aspartate</name>
        <dbReference type="ChEBI" id="CHEBI:29991"/>
    </ligand>
</feature>
<feature type="domain" description="Arginosuccinate synthase C-terminal" evidence="11">
    <location>
        <begin position="176"/>
        <end position="394"/>
    </location>
</feature>
<dbReference type="EC" id="6.3.4.5" evidence="3 9"/>
<dbReference type="InterPro" id="IPR001518">
    <property type="entry name" value="Arginosuc_synth"/>
</dbReference>
<comment type="subcellular location">
    <subcellularLocation>
        <location evidence="9">Cytoplasm</location>
    </subcellularLocation>
</comment>
<organism evidence="12 13">
    <name type="scientific">Candidatus Berkiella aquae</name>
    <dbReference type="NCBI Taxonomy" id="295108"/>
    <lineage>
        <taxon>Bacteria</taxon>
        <taxon>Pseudomonadati</taxon>
        <taxon>Pseudomonadota</taxon>
        <taxon>Gammaproteobacteria</taxon>
        <taxon>Candidatus Berkiellales</taxon>
        <taxon>Candidatus Berkiellaceae</taxon>
        <taxon>Candidatus Berkiella</taxon>
    </lineage>
</organism>
<dbReference type="GO" id="GO:0006526">
    <property type="term" value="P:L-arginine biosynthetic process"/>
    <property type="evidence" value="ECO:0007669"/>
    <property type="project" value="UniProtKB-UniRule"/>
</dbReference>
<feature type="binding site" evidence="9">
    <location>
        <position position="177"/>
    </location>
    <ligand>
        <name>L-citrulline</name>
        <dbReference type="ChEBI" id="CHEBI:57743"/>
    </ligand>
</feature>
<dbReference type="PANTHER" id="PTHR11587">
    <property type="entry name" value="ARGININOSUCCINATE SYNTHASE"/>
    <property type="match status" value="1"/>
</dbReference>
<feature type="binding site" evidence="9">
    <location>
        <position position="262"/>
    </location>
    <ligand>
        <name>L-citrulline</name>
        <dbReference type="ChEBI" id="CHEBI:57743"/>
    </ligand>
</feature>
<keyword evidence="5 9" id="KW-0436">Ligase</keyword>
<evidence type="ECO:0000256" key="4">
    <source>
        <dbReference type="ARBA" id="ARBA00022571"/>
    </source>
</evidence>
<comment type="subunit">
    <text evidence="2 9">Homotetramer.</text>
</comment>
<comment type="catalytic activity">
    <reaction evidence="9">
        <text>L-citrulline + L-aspartate + ATP = 2-(N(omega)-L-arginino)succinate + AMP + diphosphate + H(+)</text>
        <dbReference type="Rhea" id="RHEA:10932"/>
        <dbReference type="ChEBI" id="CHEBI:15378"/>
        <dbReference type="ChEBI" id="CHEBI:29991"/>
        <dbReference type="ChEBI" id="CHEBI:30616"/>
        <dbReference type="ChEBI" id="CHEBI:33019"/>
        <dbReference type="ChEBI" id="CHEBI:57472"/>
        <dbReference type="ChEBI" id="CHEBI:57743"/>
        <dbReference type="ChEBI" id="CHEBI:456215"/>
        <dbReference type="EC" id="6.3.4.5"/>
    </reaction>
</comment>
<reference evidence="12" key="1">
    <citation type="journal article" date="2016" name="Genome Announc.">
        <title>Draft Genome Sequences of Two Novel Amoeba-Resistant Intranuclear Bacteria, 'Candidatus Berkiella cookevillensis' and 'Candidatus Berkiella aquae'.</title>
        <authorList>
            <person name="Mehari Y.T."/>
            <person name="Arivett B.A."/>
            <person name="Farone A.L."/>
            <person name="Gunderson J.H."/>
            <person name="Farone M.B."/>
        </authorList>
    </citation>
    <scope>NUCLEOTIDE SEQUENCE</scope>
    <source>
        <strain evidence="12">HT99</strain>
    </source>
</reference>
<evidence type="ECO:0000256" key="9">
    <source>
        <dbReference type="HAMAP-Rule" id="MF_00005"/>
    </source>
</evidence>
<keyword evidence="13" id="KW-1185">Reference proteome</keyword>
<name>A0AAE3HY57_9GAMM</name>
<dbReference type="Pfam" id="PF20979">
    <property type="entry name" value="Arginosuc_syn_C"/>
    <property type="match status" value="1"/>
</dbReference>
<dbReference type="PROSITE" id="PS00564">
    <property type="entry name" value="ARGININOSUCCIN_SYN_1"/>
    <property type="match status" value="1"/>
</dbReference>
<feature type="binding site" evidence="9">
    <location>
        <position position="128"/>
    </location>
    <ligand>
        <name>L-citrulline</name>
        <dbReference type="ChEBI" id="CHEBI:57743"/>
    </ligand>
</feature>
<feature type="binding site" evidence="9">
    <location>
        <position position="124"/>
    </location>
    <ligand>
        <name>L-aspartate</name>
        <dbReference type="ChEBI" id="CHEBI:29991"/>
    </ligand>
</feature>
<dbReference type="RefSeq" id="WP_102134613.1">
    <property type="nucleotide sequence ID" value="NZ_LKAJ02000001.1"/>
</dbReference>
<evidence type="ECO:0000256" key="2">
    <source>
        <dbReference type="ARBA" id="ARBA00011881"/>
    </source>
</evidence>
<dbReference type="FunFam" id="3.90.1260.10:FF:000007">
    <property type="entry name" value="Argininosuccinate synthase"/>
    <property type="match status" value="1"/>
</dbReference>
<comment type="pathway">
    <text evidence="1 9">Amino-acid biosynthesis; L-arginine biosynthesis; L-arginine from L-ornithine and carbamoyl phosphate: step 2/3.</text>
</comment>
<dbReference type="Gene3D" id="3.90.1260.10">
    <property type="entry name" value="Argininosuccinate synthetase, chain A, domain 2"/>
    <property type="match status" value="1"/>
</dbReference>
<dbReference type="GO" id="GO:0000053">
    <property type="term" value="P:argininosuccinate metabolic process"/>
    <property type="evidence" value="ECO:0007669"/>
    <property type="project" value="TreeGrafter"/>
</dbReference>
<feature type="binding site" evidence="9">
    <location>
        <position position="120"/>
    </location>
    <ligand>
        <name>L-aspartate</name>
        <dbReference type="ChEBI" id="CHEBI:29991"/>
    </ligand>
</feature>
<dbReference type="InterPro" id="IPR014729">
    <property type="entry name" value="Rossmann-like_a/b/a_fold"/>
</dbReference>
<dbReference type="InterPro" id="IPR018223">
    <property type="entry name" value="Arginosuc_synth_CS"/>
</dbReference>
<feature type="binding site" evidence="9">
    <location>
        <begin position="11"/>
        <end position="19"/>
    </location>
    <ligand>
        <name>ATP</name>
        <dbReference type="ChEBI" id="CHEBI:30616"/>
    </ligand>
</feature>
<dbReference type="AlphaFoldDB" id="A0AAE3HY57"/>
<feature type="binding site" evidence="9">
    <location>
        <position position="89"/>
    </location>
    <ligand>
        <name>L-citrulline</name>
        <dbReference type="ChEBI" id="CHEBI:57743"/>
    </ligand>
</feature>
<evidence type="ECO:0000256" key="7">
    <source>
        <dbReference type="ARBA" id="ARBA00022741"/>
    </source>
</evidence>
<dbReference type="Gene3D" id="3.40.50.620">
    <property type="entry name" value="HUPs"/>
    <property type="match status" value="1"/>
</dbReference>
<dbReference type="Proteomes" id="UP000051497">
    <property type="component" value="Unassembled WGS sequence"/>
</dbReference>
<feature type="binding site" evidence="9">
    <location>
        <position position="274"/>
    </location>
    <ligand>
        <name>L-citrulline</name>
        <dbReference type="ChEBI" id="CHEBI:57743"/>
    </ligand>
</feature>
<evidence type="ECO:0000313" key="13">
    <source>
        <dbReference type="Proteomes" id="UP000051497"/>
    </source>
</evidence>
<gene>
    <name evidence="9" type="primary">argG</name>
    <name evidence="12" type="ORF">HT99x_010800</name>
</gene>
<comment type="caution">
    <text evidence="9">Lacks conserved residue(s) required for the propagation of feature annotation.</text>
</comment>
<dbReference type="InterPro" id="IPR048267">
    <property type="entry name" value="Arginosuc_syn_N"/>
</dbReference>
<dbReference type="EMBL" id="LKAJ02000001">
    <property type="protein sequence ID" value="MCS5711921.1"/>
    <property type="molecule type" value="Genomic_DNA"/>
</dbReference>
<dbReference type="GO" id="GO:0004055">
    <property type="term" value="F:argininosuccinate synthase activity"/>
    <property type="evidence" value="ECO:0007669"/>
    <property type="project" value="UniProtKB-UniRule"/>
</dbReference>
<reference evidence="12" key="2">
    <citation type="submission" date="2021-06" db="EMBL/GenBank/DDBJ databases">
        <title>Genomic Description and Analysis of Intracellular Bacteria, Candidatus Berkiella cookevillensis and Candidatus Berkiella aquae.</title>
        <authorList>
            <person name="Kidane D.T."/>
            <person name="Mehari Y.T."/>
            <person name="Rice F.C."/>
            <person name="Arivett B.A."/>
            <person name="Farone A.L."/>
            <person name="Berk S.G."/>
            <person name="Farone M.B."/>
        </authorList>
    </citation>
    <scope>NUCLEOTIDE SEQUENCE</scope>
    <source>
        <strain evidence="12">HT99</strain>
    </source>
</reference>
<dbReference type="GO" id="GO:0005737">
    <property type="term" value="C:cytoplasm"/>
    <property type="evidence" value="ECO:0007669"/>
    <property type="project" value="UniProtKB-SubCell"/>
</dbReference>
<dbReference type="FunFam" id="3.40.50.620:FF:000019">
    <property type="entry name" value="Argininosuccinate synthase"/>
    <property type="match status" value="1"/>
</dbReference>
<keyword evidence="9" id="KW-0963">Cytoplasm</keyword>
<dbReference type="GO" id="GO:0000050">
    <property type="term" value="P:urea cycle"/>
    <property type="evidence" value="ECO:0007669"/>
    <property type="project" value="TreeGrafter"/>
</dbReference>
<evidence type="ECO:0000256" key="5">
    <source>
        <dbReference type="ARBA" id="ARBA00022598"/>
    </source>
</evidence>
<proteinExistence type="inferred from homology"/>
<dbReference type="GO" id="GO:0005524">
    <property type="term" value="F:ATP binding"/>
    <property type="evidence" value="ECO:0007669"/>
    <property type="project" value="UniProtKB-UniRule"/>
</dbReference>
<accession>A0AAE3HY57</accession>
<protein>
    <recommendedName>
        <fullName evidence="3 9">Argininosuccinate synthase</fullName>
        <ecNumber evidence="3 9">6.3.4.5</ecNumber>
    </recommendedName>
    <alternativeName>
        <fullName evidence="9">Citrulline--aspartate ligase</fullName>
    </alternativeName>
</protein>
<keyword evidence="7 9" id="KW-0547">Nucleotide-binding</keyword>
<keyword evidence="6 9" id="KW-0028">Amino-acid biosynthesis</keyword>
<evidence type="ECO:0000256" key="6">
    <source>
        <dbReference type="ARBA" id="ARBA00022605"/>
    </source>
</evidence>
<feature type="binding site" evidence="9">
    <location>
        <position position="186"/>
    </location>
    <ligand>
        <name>L-citrulline</name>
        <dbReference type="ChEBI" id="CHEBI:57743"/>
    </ligand>
</feature>
<feature type="binding site" evidence="9">
    <location>
        <position position="118"/>
    </location>
    <ligand>
        <name>ATP</name>
        <dbReference type="ChEBI" id="CHEBI:30616"/>
    </ligand>
</feature>
<dbReference type="HAMAP" id="MF_00005">
    <property type="entry name" value="Arg_succ_synth_type1"/>
    <property type="match status" value="1"/>
</dbReference>
<evidence type="ECO:0000313" key="12">
    <source>
        <dbReference type="EMBL" id="MCS5711921.1"/>
    </source>
</evidence>
<dbReference type="InterPro" id="IPR023434">
    <property type="entry name" value="Arginosuc_synth_type_1_subfam"/>
</dbReference>
<dbReference type="InterPro" id="IPR024074">
    <property type="entry name" value="AS_cat/multimer_dom_body"/>
</dbReference>
<comment type="similarity">
    <text evidence="9">Belongs to the argininosuccinate synthase family. Type 1 subfamily.</text>
</comment>
<keyword evidence="4 9" id="KW-0055">Arginine biosynthesis</keyword>
<evidence type="ECO:0000259" key="10">
    <source>
        <dbReference type="Pfam" id="PF00764"/>
    </source>
</evidence>